<dbReference type="Pfam" id="PF13966">
    <property type="entry name" value="zf-RVT"/>
    <property type="match status" value="1"/>
</dbReference>
<organism evidence="3 4">
    <name type="scientific">Sesamum alatum</name>
    <dbReference type="NCBI Taxonomy" id="300844"/>
    <lineage>
        <taxon>Eukaryota</taxon>
        <taxon>Viridiplantae</taxon>
        <taxon>Streptophyta</taxon>
        <taxon>Embryophyta</taxon>
        <taxon>Tracheophyta</taxon>
        <taxon>Spermatophyta</taxon>
        <taxon>Magnoliopsida</taxon>
        <taxon>eudicotyledons</taxon>
        <taxon>Gunneridae</taxon>
        <taxon>Pentapetalae</taxon>
        <taxon>asterids</taxon>
        <taxon>lamiids</taxon>
        <taxon>Lamiales</taxon>
        <taxon>Pedaliaceae</taxon>
        <taxon>Sesamum</taxon>
    </lineage>
</organism>
<evidence type="ECO:0000313" key="4">
    <source>
        <dbReference type="Proteomes" id="UP001293254"/>
    </source>
</evidence>
<dbReference type="Proteomes" id="UP001293254">
    <property type="component" value="Unassembled WGS sequence"/>
</dbReference>
<keyword evidence="1" id="KW-0812">Transmembrane</keyword>
<feature type="domain" description="Reverse transcriptase zinc-binding" evidence="2">
    <location>
        <begin position="25"/>
        <end position="70"/>
    </location>
</feature>
<evidence type="ECO:0000313" key="3">
    <source>
        <dbReference type="EMBL" id="KAK4431092.1"/>
    </source>
</evidence>
<dbReference type="InterPro" id="IPR026960">
    <property type="entry name" value="RVT-Znf"/>
</dbReference>
<proteinExistence type="predicted"/>
<comment type="caution">
    <text evidence="3">The sequence shown here is derived from an EMBL/GenBank/DDBJ whole genome shotgun (WGS) entry which is preliminary data.</text>
</comment>
<accession>A0AAE1YJ76</accession>
<dbReference type="EMBL" id="JACGWO010000003">
    <property type="protein sequence ID" value="KAK4431092.1"/>
    <property type="molecule type" value="Genomic_DNA"/>
</dbReference>
<gene>
    <name evidence="3" type="ORF">Salat_0871200</name>
</gene>
<evidence type="ECO:0000259" key="2">
    <source>
        <dbReference type="Pfam" id="PF13966"/>
    </source>
</evidence>
<keyword evidence="1" id="KW-0472">Membrane</keyword>
<protein>
    <recommendedName>
        <fullName evidence="2">Reverse transcriptase zinc-binding domain-containing protein</fullName>
    </recommendedName>
</protein>
<reference evidence="3" key="1">
    <citation type="submission" date="2020-06" db="EMBL/GenBank/DDBJ databases">
        <authorList>
            <person name="Li T."/>
            <person name="Hu X."/>
            <person name="Zhang T."/>
            <person name="Song X."/>
            <person name="Zhang H."/>
            <person name="Dai N."/>
            <person name="Sheng W."/>
            <person name="Hou X."/>
            <person name="Wei L."/>
        </authorList>
    </citation>
    <scope>NUCLEOTIDE SEQUENCE</scope>
    <source>
        <strain evidence="3">3651</strain>
        <tissue evidence="3">Leaf</tissue>
    </source>
</reference>
<keyword evidence="4" id="KW-1185">Reference proteome</keyword>
<sequence>MSSRWHYSSKSANHLAQSLFNTDRNLSSGSWCFIWRAKIPYKVRTFAKRLAQRAFPTMENLVIKGIDTKNFVQFAAIALNLLNIVFFTATLLDMFGGWLTFGGM</sequence>
<keyword evidence="1" id="KW-1133">Transmembrane helix</keyword>
<name>A0AAE1YJ76_9LAMI</name>
<feature type="transmembrane region" description="Helical" evidence="1">
    <location>
        <begin position="74"/>
        <end position="101"/>
    </location>
</feature>
<evidence type="ECO:0000256" key="1">
    <source>
        <dbReference type="SAM" id="Phobius"/>
    </source>
</evidence>
<dbReference type="AlphaFoldDB" id="A0AAE1YJ76"/>
<reference evidence="3" key="2">
    <citation type="journal article" date="2024" name="Plant">
        <title>Genomic evolution and insights into agronomic trait innovations of Sesamum species.</title>
        <authorList>
            <person name="Miao H."/>
            <person name="Wang L."/>
            <person name="Qu L."/>
            <person name="Liu H."/>
            <person name="Sun Y."/>
            <person name="Le M."/>
            <person name="Wang Q."/>
            <person name="Wei S."/>
            <person name="Zheng Y."/>
            <person name="Lin W."/>
            <person name="Duan Y."/>
            <person name="Cao H."/>
            <person name="Xiong S."/>
            <person name="Wang X."/>
            <person name="Wei L."/>
            <person name="Li C."/>
            <person name="Ma Q."/>
            <person name="Ju M."/>
            <person name="Zhao R."/>
            <person name="Li G."/>
            <person name="Mu C."/>
            <person name="Tian Q."/>
            <person name="Mei H."/>
            <person name="Zhang T."/>
            <person name="Gao T."/>
            <person name="Zhang H."/>
        </authorList>
    </citation>
    <scope>NUCLEOTIDE SEQUENCE</scope>
    <source>
        <strain evidence="3">3651</strain>
    </source>
</reference>